<comment type="similarity">
    <text evidence="1">Belongs to the PrpF family.</text>
</comment>
<dbReference type="PANTHER" id="PTHR43709">
    <property type="entry name" value="ACONITATE ISOMERASE-RELATED"/>
    <property type="match status" value="1"/>
</dbReference>
<sequence>MAAAMTQTGIPFWFMRGGTSRGPYFRRADLPQDLETLAGVLVAVVGSGHPLNIDGIGGGNAVTTKVAMLSRSHDGWADIDYFFAQVSVEDGTVDFKPTCGNILTGVGPAAIEMGLIEATGRETAINIRAVNTGARVVARVQTEGGQVIYGGDIAIDGVPGTAAPVGLQFMDTVGGATGALLPTGNLIDRFDGIDVTCMDVAMPLVIARADNFGVTGYESAAELDENRDFFARMEAVRLQAGAAMGIKDVANSVTPKFGLLAPARDGGTIATRYFMPWKTHPTMAVTGAQCLASCVLTPGSVADGMVPTPNHTPAKITLEHASGQIDVLVDFEIGADGIALRSAGLVRTARLLARGEVMVPGDIWKG</sequence>
<dbReference type="Gene3D" id="3.10.310.10">
    <property type="entry name" value="Diaminopimelate Epimerase, Chain A, domain 1"/>
    <property type="match status" value="2"/>
</dbReference>
<dbReference type="PANTHER" id="PTHR43709:SF2">
    <property type="entry name" value="DUF453 DOMAIN PROTEIN (AFU_ORTHOLOGUE AFUA_6G00360)"/>
    <property type="match status" value="1"/>
</dbReference>
<gene>
    <name evidence="3" type="ORF">GCM10007927_25560</name>
</gene>
<dbReference type="SUPFAM" id="SSF54506">
    <property type="entry name" value="Diaminopimelate epimerase-like"/>
    <property type="match status" value="2"/>
</dbReference>
<evidence type="ECO:0000256" key="1">
    <source>
        <dbReference type="ARBA" id="ARBA00007673"/>
    </source>
</evidence>
<evidence type="ECO:0000313" key="3">
    <source>
        <dbReference type="EMBL" id="GLQ27753.1"/>
    </source>
</evidence>
<keyword evidence="2" id="KW-0413">Isomerase</keyword>
<keyword evidence="4" id="KW-1185">Reference proteome</keyword>
<comment type="caution">
    <text evidence="3">The sequence shown here is derived from an EMBL/GenBank/DDBJ whole genome shotgun (WGS) entry which is preliminary data.</text>
</comment>
<dbReference type="NCBIfam" id="NF033377">
    <property type="entry name" value="OMA_tautomer"/>
    <property type="match status" value="1"/>
</dbReference>
<name>A0ABQ5VKT7_9RHOB</name>
<accession>A0ABQ5VKT7</accession>
<evidence type="ECO:0000256" key="2">
    <source>
        <dbReference type="ARBA" id="ARBA00023235"/>
    </source>
</evidence>
<evidence type="ECO:0000313" key="4">
    <source>
        <dbReference type="Proteomes" id="UP001161388"/>
    </source>
</evidence>
<protein>
    <recommendedName>
        <fullName evidence="5">4-oxalomesaconate tautomerase</fullName>
    </recommendedName>
</protein>
<reference evidence="3" key="1">
    <citation type="journal article" date="2014" name="Int. J. Syst. Evol. Microbiol.">
        <title>Complete genome of a new Firmicutes species belonging to the dominant human colonic microbiota ('Ruminococcus bicirculans') reveals two chromosomes and a selective capacity to utilize plant glucans.</title>
        <authorList>
            <consortium name="NISC Comparative Sequencing Program"/>
            <person name="Wegmann U."/>
            <person name="Louis P."/>
            <person name="Goesmann A."/>
            <person name="Henrissat B."/>
            <person name="Duncan S.H."/>
            <person name="Flint H.J."/>
        </authorList>
    </citation>
    <scope>NUCLEOTIDE SEQUENCE</scope>
    <source>
        <strain evidence="3">NBRC 109915</strain>
    </source>
</reference>
<dbReference type="EMBL" id="BSNL01000001">
    <property type="protein sequence ID" value="GLQ27753.1"/>
    <property type="molecule type" value="Genomic_DNA"/>
</dbReference>
<dbReference type="Pfam" id="PF04303">
    <property type="entry name" value="PrpF"/>
    <property type="match status" value="1"/>
</dbReference>
<dbReference type="Proteomes" id="UP001161388">
    <property type="component" value="Unassembled WGS sequence"/>
</dbReference>
<organism evidence="3 4">
    <name type="scientific">Sulfitobacter pacificus</name>
    <dbReference type="NCBI Taxonomy" id="1499314"/>
    <lineage>
        <taxon>Bacteria</taxon>
        <taxon>Pseudomonadati</taxon>
        <taxon>Pseudomonadota</taxon>
        <taxon>Alphaproteobacteria</taxon>
        <taxon>Rhodobacterales</taxon>
        <taxon>Roseobacteraceae</taxon>
        <taxon>Sulfitobacter</taxon>
    </lineage>
</organism>
<proteinExistence type="inferred from homology"/>
<reference evidence="3" key="2">
    <citation type="submission" date="2023-01" db="EMBL/GenBank/DDBJ databases">
        <title>Draft genome sequence of Sulfitobacter pacificus strain NBRC 109915.</title>
        <authorList>
            <person name="Sun Q."/>
            <person name="Mori K."/>
        </authorList>
    </citation>
    <scope>NUCLEOTIDE SEQUENCE</scope>
    <source>
        <strain evidence="3">NBRC 109915</strain>
    </source>
</reference>
<evidence type="ECO:0008006" key="5">
    <source>
        <dbReference type="Google" id="ProtNLM"/>
    </source>
</evidence>
<dbReference type="InterPro" id="IPR007400">
    <property type="entry name" value="PrpF-like"/>
</dbReference>
<dbReference type="InterPro" id="IPR047687">
    <property type="entry name" value="OMA_tautomer-like"/>
</dbReference>